<protein>
    <submittedName>
        <fullName evidence="2">Uncharacterized protein</fullName>
    </submittedName>
</protein>
<accession>A0A160P489</accession>
<organism evidence="2 3">
    <name type="scientific">Streptomyces laurentii</name>
    <dbReference type="NCBI Taxonomy" id="39478"/>
    <lineage>
        <taxon>Bacteria</taxon>
        <taxon>Bacillati</taxon>
        <taxon>Actinomycetota</taxon>
        <taxon>Actinomycetes</taxon>
        <taxon>Kitasatosporales</taxon>
        <taxon>Streptomycetaceae</taxon>
        <taxon>Streptomyces</taxon>
    </lineage>
</organism>
<evidence type="ECO:0000313" key="3">
    <source>
        <dbReference type="Proteomes" id="UP000217676"/>
    </source>
</evidence>
<gene>
    <name evidence="2" type="ORF">SLA_4677</name>
</gene>
<feature type="chain" id="PRO_5007818168" evidence="1">
    <location>
        <begin position="28"/>
        <end position="129"/>
    </location>
</feature>
<evidence type="ECO:0000313" key="2">
    <source>
        <dbReference type="EMBL" id="BAU85561.1"/>
    </source>
</evidence>
<dbReference type="Proteomes" id="UP000217676">
    <property type="component" value="Chromosome"/>
</dbReference>
<dbReference type="AlphaFoldDB" id="A0A160P489"/>
<dbReference type="KEGG" id="slau:SLA_4677"/>
<proteinExistence type="predicted"/>
<dbReference type="RefSeq" id="WP_359872856.1">
    <property type="nucleotide sequence ID" value="NZ_JBEYHT010000003.1"/>
</dbReference>
<name>A0A160P489_STRLU</name>
<sequence>MRKFGTALATLGLAATALLIPATAAQAESGSTRQSAEASVMATKYYFNTWSNATSYRDASNFAPMGTLWAGRNYFYCQEAGQRVWDSANNYNYWWAKTDDDSGHSGVYVSATAFSVGGNDQPIPGLPKC</sequence>
<reference evidence="2 3" key="1">
    <citation type="journal article" date="2016" name="Genome Announc.">
        <title>Complete Genome Sequence of Thiostrepton-Producing Streptomyces laurentii ATCC 31255.</title>
        <authorList>
            <person name="Doi K."/>
            <person name="Fujino Y."/>
            <person name="Nagayoshi Y."/>
            <person name="Ohshima T."/>
            <person name="Ogata S."/>
        </authorList>
    </citation>
    <scope>NUCLEOTIDE SEQUENCE [LARGE SCALE GENOMIC DNA]</scope>
    <source>
        <strain evidence="2 3">ATCC 31255</strain>
    </source>
</reference>
<keyword evidence="1" id="KW-0732">Signal</keyword>
<dbReference type="EMBL" id="AP017424">
    <property type="protein sequence ID" value="BAU85561.1"/>
    <property type="molecule type" value="Genomic_DNA"/>
</dbReference>
<keyword evidence="3" id="KW-1185">Reference proteome</keyword>
<feature type="signal peptide" evidence="1">
    <location>
        <begin position="1"/>
        <end position="27"/>
    </location>
</feature>
<evidence type="ECO:0000256" key="1">
    <source>
        <dbReference type="SAM" id="SignalP"/>
    </source>
</evidence>